<reference evidence="2" key="1">
    <citation type="submission" date="2018-04" db="EMBL/GenBank/DDBJ databases">
        <title>Transcriptome of Schizaphis graminum biotype I.</title>
        <authorList>
            <person name="Scully E.D."/>
            <person name="Geib S.M."/>
            <person name="Palmer N.A."/>
            <person name="Koch K."/>
            <person name="Bradshaw J."/>
            <person name="Heng-Moss T."/>
            <person name="Sarath G."/>
        </authorList>
    </citation>
    <scope>NUCLEOTIDE SEQUENCE</scope>
</reference>
<evidence type="ECO:0000313" key="2">
    <source>
        <dbReference type="EMBL" id="MBY28332.1"/>
    </source>
</evidence>
<organism evidence="2">
    <name type="scientific">Schizaphis graminum</name>
    <name type="common">Green bug aphid</name>
    <dbReference type="NCBI Taxonomy" id="13262"/>
    <lineage>
        <taxon>Eukaryota</taxon>
        <taxon>Metazoa</taxon>
        <taxon>Ecdysozoa</taxon>
        <taxon>Arthropoda</taxon>
        <taxon>Hexapoda</taxon>
        <taxon>Insecta</taxon>
        <taxon>Pterygota</taxon>
        <taxon>Neoptera</taxon>
        <taxon>Paraneoptera</taxon>
        <taxon>Hemiptera</taxon>
        <taxon>Sternorrhyncha</taxon>
        <taxon>Aphidomorpha</taxon>
        <taxon>Aphidoidea</taxon>
        <taxon>Aphididae</taxon>
        <taxon>Aphidini</taxon>
        <taxon>Schizaphis</taxon>
    </lineage>
</organism>
<dbReference type="AlphaFoldDB" id="A0A2S2PFY8"/>
<proteinExistence type="predicted"/>
<feature type="region of interest" description="Disordered" evidence="1">
    <location>
        <begin position="96"/>
        <end position="144"/>
    </location>
</feature>
<accession>A0A2S2PFY8</accession>
<sequence>MYLQYTLDMATMEDSYCSCSTTAPDDSCSCDRSIVHVLDLATPRFEIVVRQPSSDRDKLPSKRSQRAYKSMTTSGKTDVVGFNLADRKRFTASTEADVHCNDRAPTGEQRSLHSSEVVQTTDRDSCRSTTDGPQAPNPQLQSTDPRAIDFCTTELQVIDQRRESRFCVTDDPHAAKFYAKDFCAVIMPNCSDEFDAVDLTVSDYRQRSVDSWEERGSTVDSAQVRSMENGTWGTRVQTGDAQKQKISLWTRVKKCIRNRLCCQQR</sequence>
<gene>
    <name evidence="2" type="ORF">g.55763</name>
</gene>
<evidence type="ECO:0000256" key="1">
    <source>
        <dbReference type="SAM" id="MobiDB-lite"/>
    </source>
</evidence>
<dbReference type="EMBL" id="GGMR01015713">
    <property type="protein sequence ID" value="MBY28332.1"/>
    <property type="molecule type" value="Transcribed_RNA"/>
</dbReference>
<feature type="region of interest" description="Disordered" evidence="1">
    <location>
        <begin position="51"/>
        <end position="72"/>
    </location>
</feature>
<feature type="compositionally biased region" description="Polar residues" evidence="1">
    <location>
        <begin position="108"/>
        <end position="119"/>
    </location>
</feature>
<protein>
    <submittedName>
        <fullName evidence="2">Uncharacterized protein</fullName>
    </submittedName>
</protein>
<name>A0A2S2PFY8_SCHGA</name>